<dbReference type="Pfam" id="PF07690">
    <property type="entry name" value="MFS_1"/>
    <property type="match status" value="1"/>
</dbReference>
<feature type="transmembrane region" description="Helical" evidence="8">
    <location>
        <begin position="379"/>
        <end position="400"/>
    </location>
</feature>
<dbReference type="Proteomes" id="UP000501179">
    <property type="component" value="Chromosome"/>
</dbReference>
<dbReference type="CDD" id="cd17321">
    <property type="entry name" value="MFS_MMR_MDR_like"/>
    <property type="match status" value="1"/>
</dbReference>
<feature type="transmembrane region" description="Helical" evidence="8">
    <location>
        <begin position="177"/>
        <end position="199"/>
    </location>
</feature>
<evidence type="ECO:0000313" key="10">
    <source>
        <dbReference type="EMBL" id="QIQ04305.1"/>
    </source>
</evidence>
<evidence type="ECO:0000256" key="3">
    <source>
        <dbReference type="ARBA" id="ARBA00022475"/>
    </source>
</evidence>
<dbReference type="SUPFAM" id="SSF103473">
    <property type="entry name" value="MFS general substrate transporter"/>
    <property type="match status" value="1"/>
</dbReference>
<organism evidence="10 11">
    <name type="scientific">Streptomyces liangshanensis</name>
    <dbReference type="NCBI Taxonomy" id="2717324"/>
    <lineage>
        <taxon>Bacteria</taxon>
        <taxon>Bacillati</taxon>
        <taxon>Actinomycetota</taxon>
        <taxon>Actinomycetes</taxon>
        <taxon>Kitasatosporales</taxon>
        <taxon>Streptomycetaceae</taxon>
        <taxon>Streptomyces</taxon>
    </lineage>
</organism>
<dbReference type="InterPro" id="IPR020846">
    <property type="entry name" value="MFS_dom"/>
</dbReference>
<protein>
    <submittedName>
        <fullName evidence="10">MFS transporter</fullName>
    </submittedName>
</protein>
<dbReference type="AlphaFoldDB" id="A0A6G9H1B9"/>
<proteinExistence type="predicted"/>
<dbReference type="GO" id="GO:0022857">
    <property type="term" value="F:transmembrane transporter activity"/>
    <property type="evidence" value="ECO:0007669"/>
    <property type="project" value="InterPro"/>
</dbReference>
<dbReference type="PROSITE" id="PS50850">
    <property type="entry name" value="MFS"/>
    <property type="match status" value="1"/>
</dbReference>
<feature type="transmembrane region" description="Helical" evidence="8">
    <location>
        <begin position="211"/>
        <end position="230"/>
    </location>
</feature>
<comment type="subcellular location">
    <subcellularLocation>
        <location evidence="1">Cell membrane</location>
        <topology evidence="1">Multi-pass membrane protein</topology>
    </subcellularLocation>
</comment>
<dbReference type="InterPro" id="IPR036259">
    <property type="entry name" value="MFS_trans_sf"/>
</dbReference>
<evidence type="ECO:0000259" key="9">
    <source>
        <dbReference type="PROSITE" id="PS50850"/>
    </source>
</evidence>
<feature type="transmembrane region" description="Helical" evidence="8">
    <location>
        <begin position="421"/>
        <end position="444"/>
    </location>
</feature>
<keyword evidence="11" id="KW-1185">Reference proteome</keyword>
<accession>A0A6G9H1B9</accession>
<keyword evidence="7" id="KW-0046">Antibiotic resistance</keyword>
<keyword evidence="4 8" id="KW-0812">Transmembrane</keyword>
<keyword evidence="6 8" id="KW-0472">Membrane</keyword>
<feature type="transmembrane region" description="Helical" evidence="8">
    <location>
        <begin position="350"/>
        <end position="373"/>
    </location>
</feature>
<dbReference type="GO" id="GO:0046677">
    <property type="term" value="P:response to antibiotic"/>
    <property type="evidence" value="ECO:0007669"/>
    <property type="project" value="UniProtKB-KW"/>
</dbReference>
<dbReference type="PROSITE" id="PS00216">
    <property type="entry name" value="SUGAR_TRANSPORT_1"/>
    <property type="match status" value="1"/>
</dbReference>
<keyword evidence="5 8" id="KW-1133">Transmembrane helix</keyword>
<evidence type="ECO:0000256" key="4">
    <source>
        <dbReference type="ARBA" id="ARBA00022692"/>
    </source>
</evidence>
<keyword evidence="3" id="KW-1003">Cell membrane</keyword>
<reference evidence="10 11" key="1">
    <citation type="submission" date="2020-03" db="EMBL/GenBank/DDBJ databases">
        <title>A novel species.</title>
        <authorList>
            <person name="Gao J."/>
        </authorList>
    </citation>
    <scope>NUCLEOTIDE SEQUENCE [LARGE SCALE GENOMIC DNA]</scope>
    <source>
        <strain evidence="10 11">QMT-12</strain>
    </source>
</reference>
<dbReference type="NCBIfam" id="TIGR00711">
    <property type="entry name" value="efflux_EmrB"/>
    <property type="match status" value="1"/>
</dbReference>
<evidence type="ECO:0000256" key="1">
    <source>
        <dbReference type="ARBA" id="ARBA00004651"/>
    </source>
</evidence>
<gene>
    <name evidence="10" type="ORF">HA039_20135</name>
</gene>
<dbReference type="InterPro" id="IPR011701">
    <property type="entry name" value="MFS"/>
</dbReference>
<dbReference type="PRINTS" id="PR01036">
    <property type="entry name" value="TCRTETB"/>
</dbReference>
<feature type="transmembrane region" description="Helical" evidence="8">
    <location>
        <begin position="150"/>
        <end position="171"/>
    </location>
</feature>
<dbReference type="InterPro" id="IPR004638">
    <property type="entry name" value="EmrB-like"/>
</dbReference>
<dbReference type="GO" id="GO:0005886">
    <property type="term" value="C:plasma membrane"/>
    <property type="evidence" value="ECO:0007669"/>
    <property type="project" value="UniProtKB-SubCell"/>
</dbReference>
<feature type="transmembrane region" description="Helical" evidence="8">
    <location>
        <begin position="91"/>
        <end position="113"/>
    </location>
</feature>
<feature type="transmembrane region" description="Helical" evidence="8">
    <location>
        <begin position="281"/>
        <end position="304"/>
    </location>
</feature>
<dbReference type="EMBL" id="CP050177">
    <property type="protein sequence ID" value="QIQ04305.1"/>
    <property type="molecule type" value="Genomic_DNA"/>
</dbReference>
<evidence type="ECO:0000256" key="6">
    <source>
        <dbReference type="ARBA" id="ARBA00023136"/>
    </source>
</evidence>
<feature type="transmembrane region" description="Helical" evidence="8">
    <location>
        <begin position="316"/>
        <end position="338"/>
    </location>
</feature>
<dbReference type="PANTHER" id="PTHR42718">
    <property type="entry name" value="MAJOR FACILITATOR SUPERFAMILY MULTIDRUG TRANSPORTER MFSC"/>
    <property type="match status" value="1"/>
</dbReference>
<dbReference type="Gene3D" id="1.20.1250.20">
    <property type="entry name" value="MFS general substrate transporter like domains"/>
    <property type="match status" value="1"/>
</dbReference>
<sequence length="512" mass="52921">MSKTAETRLPAQDASAPDPTRWKALAFIALAQLMVVLDATIVNIALPSAQKDLGISDGNRQWVITAYALAFGGLLLFGGRIADLWGRKRSFVVGLSGFALASALGGAATSEYMLLGARALQGAFGALLAPAALSLLAVTFTDPKERAKAFGIYGAIAGGGGAVGLILGGFLTEYLDWRWTFFVNVPFAVVAALGAYFVIREPAGGRNRSALDIPGVVLSTLGLVSLVYGFTRAESKGWSDPTTIGLFVATVVLLTAFAVVESKVKNPLLPLRVVTNRNRGGVYLSLGLAIIAMFGLFLFLTFYLQIVKGYSPVETGFAFLPMIAGMIIGSTQIGARLMTRVPARLLMGPGFLLAAVGMLLLTQLSIGSSYAGLILPAEVMLGLGMGTAFMPAMSLATFGVEPRDSGVASAMVNTSQQVGGAVGTALLNTIAASATTSYLASHVAGSGGPKLLQAEALVHGYASAIWWAVGILVVASAIAVSFITAGRPNMDPTKIAGGEGAEGEVQVPVAMH</sequence>
<feature type="domain" description="Major facilitator superfamily (MFS) profile" evidence="9">
    <location>
        <begin position="24"/>
        <end position="488"/>
    </location>
</feature>
<dbReference type="PANTHER" id="PTHR42718:SF46">
    <property type="entry name" value="BLR6921 PROTEIN"/>
    <property type="match status" value="1"/>
</dbReference>
<dbReference type="Gene3D" id="1.20.1720.10">
    <property type="entry name" value="Multidrug resistance protein D"/>
    <property type="match status" value="1"/>
</dbReference>
<feature type="transmembrane region" description="Helical" evidence="8">
    <location>
        <begin position="242"/>
        <end position="260"/>
    </location>
</feature>
<evidence type="ECO:0000313" key="11">
    <source>
        <dbReference type="Proteomes" id="UP000501179"/>
    </source>
</evidence>
<dbReference type="RefSeq" id="WP_167031873.1">
    <property type="nucleotide sequence ID" value="NZ_CP050177.1"/>
</dbReference>
<name>A0A6G9H1B9_9ACTN</name>
<feature type="transmembrane region" description="Helical" evidence="8">
    <location>
        <begin position="61"/>
        <end position="79"/>
    </location>
</feature>
<evidence type="ECO:0000256" key="2">
    <source>
        <dbReference type="ARBA" id="ARBA00022448"/>
    </source>
</evidence>
<feature type="transmembrane region" description="Helical" evidence="8">
    <location>
        <begin position="24"/>
        <end position="46"/>
    </location>
</feature>
<dbReference type="InterPro" id="IPR005829">
    <property type="entry name" value="Sugar_transporter_CS"/>
</dbReference>
<evidence type="ECO:0000256" key="7">
    <source>
        <dbReference type="ARBA" id="ARBA00023251"/>
    </source>
</evidence>
<keyword evidence="2" id="KW-0813">Transport</keyword>
<feature type="transmembrane region" description="Helical" evidence="8">
    <location>
        <begin position="119"/>
        <end position="138"/>
    </location>
</feature>
<evidence type="ECO:0000256" key="8">
    <source>
        <dbReference type="SAM" id="Phobius"/>
    </source>
</evidence>
<feature type="transmembrane region" description="Helical" evidence="8">
    <location>
        <begin position="464"/>
        <end position="485"/>
    </location>
</feature>
<evidence type="ECO:0000256" key="5">
    <source>
        <dbReference type="ARBA" id="ARBA00022989"/>
    </source>
</evidence>
<dbReference type="KEGG" id="slia:HA039_20135"/>